<keyword evidence="3" id="KW-1185">Reference proteome</keyword>
<reference evidence="2 3" key="1">
    <citation type="journal article" date="2011" name="Stand. Genomic Sci.">
        <title>Complete genome sequence of Weeksella virosa type strain (9751).</title>
        <authorList>
            <person name="Lang E."/>
            <person name="Teshima H."/>
            <person name="Lucas S."/>
            <person name="Lapidus A."/>
            <person name="Hammon N."/>
            <person name="Deshpande S."/>
            <person name="Nolan M."/>
            <person name="Cheng J.F."/>
            <person name="Pitluck S."/>
            <person name="Liolios K."/>
            <person name="Pagani I."/>
            <person name="Mikhailova N."/>
            <person name="Ivanova N."/>
            <person name="Mavromatis K."/>
            <person name="Pati A."/>
            <person name="Tapia R."/>
            <person name="Han C."/>
            <person name="Goodwin L."/>
            <person name="Chen A."/>
            <person name="Palaniappan K."/>
            <person name="Land M."/>
            <person name="Hauser L."/>
            <person name="Chang Y.J."/>
            <person name="Jeffries C.D."/>
            <person name="Brambilla E.M."/>
            <person name="Kopitz M."/>
            <person name="Rohde M."/>
            <person name="Goker M."/>
            <person name="Tindall B.J."/>
            <person name="Detter J.C."/>
            <person name="Woyke T."/>
            <person name="Bristow J."/>
            <person name="Eisen J.A."/>
            <person name="Markowitz V."/>
            <person name="Hugenholtz P."/>
            <person name="Klenk H.P."/>
            <person name="Kyrpides N.C."/>
        </authorList>
    </citation>
    <scope>NUCLEOTIDE SEQUENCE [LARGE SCALE GENOMIC DNA]</scope>
    <source>
        <strain evidence="3">ATCC 43766 / DSM 16922 / JCM 21250 / NBRC 16016 / NCTC 11634 / CL345/78</strain>
    </source>
</reference>
<evidence type="ECO:0000313" key="2">
    <source>
        <dbReference type="EMBL" id="ADX67127.1"/>
    </source>
</evidence>
<keyword evidence="1" id="KW-1133">Transmembrane helix</keyword>
<name>F0NYK7_WEEVC</name>
<organism evidence="2 3">
    <name type="scientific">Weeksella virosa (strain ATCC 43766 / DSM 16922 / JCM 21250 / CCUG 30538 / CDC 9751 / IAM 14551 / NBRC 16016 / NCTC 11634 / CL345/78)</name>
    <dbReference type="NCBI Taxonomy" id="865938"/>
    <lineage>
        <taxon>Bacteria</taxon>
        <taxon>Pseudomonadati</taxon>
        <taxon>Bacteroidota</taxon>
        <taxon>Flavobacteriia</taxon>
        <taxon>Flavobacteriales</taxon>
        <taxon>Weeksellaceae</taxon>
        <taxon>Weeksella</taxon>
    </lineage>
</organism>
<dbReference type="AlphaFoldDB" id="F0NYK7"/>
<dbReference type="eggNOG" id="ENOG502Z80K">
    <property type="taxonomic scope" value="Bacteria"/>
</dbReference>
<gene>
    <name evidence="2" type="ordered locus">Weevi_0408</name>
</gene>
<dbReference type="KEGG" id="wvi:Weevi_0408"/>
<dbReference type="RefSeq" id="WP_013597519.1">
    <property type="nucleotide sequence ID" value="NC_015144.1"/>
</dbReference>
<accession>F0NYK7</accession>
<dbReference type="Proteomes" id="UP000008641">
    <property type="component" value="Chromosome"/>
</dbReference>
<proteinExistence type="predicted"/>
<dbReference type="STRING" id="865938.Weevi_0408"/>
<dbReference type="EMBL" id="CP002455">
    <property type="protein sequence ID" value="ADX67127.1"/>
    <property type="molecule type" value="Genomic_DNA"/>
</dbReference>
<keyword evidence="1" id="KW-0472">Membrane</keyword>
<feature type="transmembrane region" description="Helical" evidence="1">
    <location>
        <begin position="20"/>
        <end position="39"/>
    </location>
</feature>
<dbReference type="OrthoDB" id="1412480at2"/>
<sequence>MKNFFQQLWKRKWAKRLSIAGISIVAVLFILSQLITYLINSKLPEIIEEKNDTPYHLTYENLRFSLLRSSLSLRDVSVSPKDSTQIKDSIQATGKVAKIDVVGINFIKLLAQKEVSAYSINIHEPIVNYYLPDRNKEPKDTTEAQVGKSLKISKINVRKGEFNLFSTDGKLHLAQVQGIDIGFQGVKFSERTVDKKIPFRFSDFQIKVNDLFFIVKNNQIIRSKKVKLNPREFELNEFTMKPLRMKGNKFYPNHSNNDLLDIESPLLQLTKMDWGFTNEDKLYFKTDLIKFTQPKITILMADEKPKKENTKNIENVKRQANETELITIHQLQIERGKIQSLLSNAETVKYSISNVDLSIEGIKMNELTRTNQIPIDYNTFKIKLDSMYYRLNEMHTIRASDLDLTNRNLVLKNFKMKPLISKNQFNKNQTLANTLLDIEAPILRLNNNRWGFLQDQFFFKTQSIKLDEVKVRIIDQKNQQAIARKLDETTQKFLINFNLQVDTIAVDHSRFTSEGKFDFDRVNLRVFGLKNDYGKQLGVDHVIFNKPVFTIFGQPRRVAQRQGQTNQQFNDYIRVKKLSLLNGELSLIPYRKKEPNLKLKDIWLRFDDIEIDPKTIKDPIPFAYKNVLLRSSSLNYDVNSIYYMTTGNIEFNNGNLLMNKLSLKPKLSRKNFNAQLKVQSDLYTVSVEKISGNGIKWGISQQNDFFLTSTYMKLDRMHANIYRSLVPPDDLRKKTMFSQKLREMKFGLGIKKLQIANSVLEYEEETAKSIGTGKLTFSNIQTTINNVNSGYKKRSLPDVVVNWQSQFMNGDLKAKWTFNPMDRSEKFNIQGTISQLPAKKLDPFLVPYLKASAEGKFNNITFNFDGNDKVANGDFGIYYQNLKVSLLRDDGSKRKFLSAIGNIAVKKDSRGEMKNKKVENIERKQDKSFFNFFLACILDGLKQTLLIV</sequence>
<protein>
    <recommendedName>
        <fullName evidence="4">DUF748 domain-containing protein</fullName>
    </recommendedName>
</protein>
<keyword evidence="1" id="KW-0812">Transmembrane</keyword>
<reference evidence="3" key="2">
    <citation type="journal article" date="2011" name="Stand. Genomic Sci.">
        <title>Complete genome sequence of Weeksella virosa type strain (9751T).</title>
        <authorList>
            <person name="Lang E."/>
            <person name="Teshima H."/>
            <person name="Lucas S."/>
            <person name="Lapidus A."/>
            <person name="Hammon N."/>
            <person name="Deshpande S."/>
            <person name="Nolan M."/>
            <person name="Cheng J."/>
            <person name="Pitluck S."/>
            <person name="Liolios K."/>
            <person name="Pagani I."/>
            <person name="Mikhailova N."/>
            <person name="Ivanova N."/>
            <person name="Mavromatis K."/>
            <person name="Pati A."/>
            <person name="Tapia R."/>
            <person name="Han C."/>
            <person name="Goodwin L."/>
            <person name="Chen A."/>
            <person name="Palaniappan K."/>
            <person name="Land M."/>
            <person name="Hauser L."/>
            <person name="Chang Y."/>
            <person name="Jeffries C."/>
            <person name="Brambilla E."/>
            <person name="Kopitz M."/>
            <person name="Rohde M."/>
            <person name="Goker M."/>
            <person name="Tindall B."/>
            <person name="Detter J."/>
            <person name="Woyke T."/>
            <person name="Bristow J."/>
            <person name="Eisen J."/>
            <person name="Markowitz V."/>
            <person name="Hugenholtz P."/>
            <person name="Klenk H."/>
            <person name="Kyrpides N."/>
        </authorList>
    </citation>
    <scope>NUCLEOTIDE SEQUENCE [LARGE SCALE GENOMIC DNA]</scope>
    <source>
        <strain evidence="3">ATCC 43766 / DSM 16922 / JCM 21250 / NBRC 16016 / NCTC 11634 / CL345/78</strain>
    </source>
</reference>
<evidence type="ECO:0000256" key="1">
    <source>
        <dbReference type="SAM" id="Phobius"/>
    </source>
</evidence>
<dbReference type="HOGENOM" id="CLU_326187_0_0_10"/>
<evidence type="ECO:0000313" key="3">
    <source>
        <dbReference type="Proteomes" id="UP000008641"/>
    </source>
</evidence>
<evidence type="ECO:0008006" key="4">
    <source>
        <dbReference type="Google" id="ProtNLM"/>
    </source>
</evidence>